<dbReference type="OrthoDB" id="5426471at2759"/>
<keyword evidence="6" id="KW-1185">Reference proteome</keyword>
<evidence type="ECO:0000256" key="1">
    <source>
        <dbReference type="ARBA" id="ARBA00004496"/>
    </source>
</evidence>
<protein>
    <recommendedName>
        <fullName evidence="4">Hyaluronan/mRNA-binding protein domain-containing protein</fullName>
    </recommendedName>
</protein>
<evidence type="ECO:0000256" key="2">
    <source>
        <dbReference type="ARBA" id="ARBA00022490"/>
    </source>
</evidence>
<sequence length="353" mass="37168">MSAVASKNLYELLGNDLELDPNREPDPPVKVIDKTAPRAGKRNAGPEPPAASATVVPGGVRGGRQDNASGNDGAFRDRGAGSYNNRNKPTDERMRGDGERGRGRGRGGRGRGRGGFPGDRQSHSGRAEHEKQAAHGWGGQTGGDEWADEKAGEAIAKEEEKSGFDTTVPPPVDAEGEVWKPDTSAPAENDGFTADAPEPEPEDKSKSYADYLAEQAQKKLELAAEALNLRKPNEGASKKLPEGKAIAKEDAEDFFAGSGPKAKRERQKKEGKTFLELDGVKMREEARDFGGRGGRGRGGPRGGRGGDRGGRGRGRGGDDRPPRGGGFRGGAAPPNANLRIDDSSAFPTLGGSK</sequence>
<feature type="compositionally biased region" description="Gly residues" evidence="3">
    <location>
        <begin position="291"/>
        <end position="303"/>
    </location>
</feature>
<feature type="region of interest" description="Disordered" evidence="3">
    <location>
        <begin position="251"/>
        <end position="353"/>
    </location>
</feature>
<dbReference type="InterPro" id="IPR039764">
    <property type="entry name" value="HABP4/SERBP1-like"/>
</dbReference>
<reference evidence="5" key="1">
    <citation type="journal article" date="2020" name="Stud. Mycol.">
        <title>101 Dothideomycetes genomes: a test case for predicting lifestyles and emergence of pathogens.</title>
        <authorList>
            <person name="Haridas S."/>
            <person name="Albert R."/>
            <person name="Binder M."/>
            <person name="Bloem J."/>
            <person name="Labutti K."/>
            <person name="Salamov A."/>
            <person name="Andreopoulos B."/>
            <person name="Baker S."/>
            <person name="Barry K."/>
            <person name="Bills G."/>
            <person name="Bluhm B."/>
            <person name="Cannon C."/>
            <person name="Castanera R."/>
            <person name="Culley D."/>
            <person name="Daum C."/>
            <person name="Ezra D."/>
            <person name="Gonzalez J."/>
            <person name="Henrissat B."/>
            <person name="Kuo A."/>
            <person name="Liang C."/>
            <person name="Lipzen A."/>
            <person name="Lutzoni F."/>
            <person name="Magnuson J."/>
            <person name="Mondo S."/>
            <person name="Nolan M."/>
            <person name="Ohm R."/>
            <person name="Pangilinan J."/>
            <person name="Park H.-J."/>
            <person name="Ramirez L."/>
            <person name="Alfaro M."/>
            <person name="Sun H."/>
            <person name="Tritt A."/>
            <person name="Yoshinaga Y."/>
            <person name="Zwiers L.-H."/>
            <person name="Turgeon B."/>
            <person name="Goodwin S."/>
            <person name="Spatafora J."/>
            <person name="Crous P."/>
            <person name="Grigoriev I."/>
        </authorList>
    </citation>
    <scope>NUCLEOTIDE SEQUENCE</scope>
    <source>
        <strain evidence="5">CBS 113979</strain>
    </source>
</reference>
<gene>
    <name evidence="5" type="ORF">K402DRAFT_394976</name>
</gene>
<evidence type="ECO:0000259" key="4">
    <source>
        <dbReference type="SMART" id="SM01233"/>
    </source>
</evidence>
<feature type="compositionally biased region" description="Basic and acidic residues" evidence="3">
    <location>
        <begin position="120"/>
        <end position="133"/>
    </location>
</feature>
<dbReference type="Proteomes" id="UP000800041">
    <property type="component" value="Unassembled WGS sequence"/>
</dbReference>
<evidence type="ECO:0000256" key="3">
    <source>
        <dbReference type="SAM" id="MobiDB-lite"/>
    </source>
</evidence>
<comment type="subcellular location">
    <subcellularLocation>
        <location evidence="1">Cytoplasm</location>
    </subcellularLocation>
</comment>
<dbReference type="InterPro" id="IPR019084">
    <property type="entry name" value="STM1-like_N"/>
</dbReference>
<keyword evidence="2" id="KW-0963">Cytoplasm</keyword>
<feature type="compositionally biased region" description="Basic and acidic residues" evidence="3">
    <location>
        <begin position="20"/>
        <end position="36"/>
    </location>
</feature>
<proteinExistence type="predicted"/>
<dbReference type="GO" id="GO:0003723">
    <property type="term" value="F:RNA binding"/>
    <property type="evidence" value="ECO:0007669"/>
    <property type="project" value="InterPro"/>
</dbReference>
<dbReference type="AlphaFoldDB" id="A0A6G1GX19"/>
<dbReference type="PANTHER" id="PTHR12299">
    <property type="entry name" value="HYALURONIC ACID-BINDING PROTEIN 4"/>
    <property type="match status" value="1"/>
</dbReference>
<dbReference type="InterPro" id="IPR006861">
    <property type="entry name" value="HABP4_PAIRBP1-bd"/>
</dbReference>
<feature type="compositionally biased region" description="Basic and acidic residues" evidence="3">
    <location>
        <begin position="148"/>
        <end position="163"/>
    </location>
</feature>
<dbReference type="SMART" id="SM01233">
    <property type="entry name" value="HABP4_PAI-RBP1"/>
    <property type="match status" value="1"/>
</dbReference>
<feature type="compositionally biased region" description="Basic and acidic residues" evidence="3">
    <location>
        <begin position="304"/>
        <end position="322"/>
    </location>
</feature>
<dbReference type="GO" id="GO:0005737">
    <property type="term" value="C:cytoplasm"/>
    <property type="evidence" value="ECO:0007669"/>
    <property type="project" value="UniProtKB-SubCell"/>
</dbReference>
<feature type="compositionally biased region" description="Basic residues" evidence="3">
    <location>
        <begin position="103"/>
        <end position="112"/>
    </location>
</feature>
<evidence type="ECO:0000313" key="5">
    <source>
        <dbReference type="EMBL" id="KAF1985278.1"/>
    </source>
</evidence>
<feature type="domain" description="Hyaluronan/mRNA-binding protein" evidence="4">
    <location>
        <begin position="114"/>
        <end position="235"/>
    </location>
</feature>
<dbReference type="PANTHER" id="PTHR12299:SF17">
    <property type="entry name" value="AT19571P-RELATED"/>
    <property type="match status" value="1"/>
</dbReference>
<dbReference type="Gene3D" id="6.10.140.1040">
    <property type="match status" value="1"/>
</dbReference>
<name>A0A6G1GX19_9PEZI</name>
<feature type="compositionally biased region" description="Basic and acidic residues" evidence="3">
    <location>
        <begin position="267"/>
        <end position="290"/>
    </location>
</feature>
<organism evidence="5 6">
    <name type="scientific">Aulographum hederae CBS 113979</name>
    <dbReference type="NCBI Taxonomy" id="1176131"/>
    <lineage>
        <taxon>Eukaryota</taxon>
        <taxon>Fungi</taxon>
        <taxon>Dikarya</taxon>
        <taxon>Ascomycota</taxon>
        <taxon>Pezizomycotina</taxon>
        <taxon>Dothideomycetes</taxon>
        <taxon>Pleosporomycetidae</taxon>
        <taxon>Aulographales</taxon>
        <taxon>Aulographaceae</taxon>
    </lineage>
</organism>
<accession>A0A6G1GX19</accession>
<evidence type="ECO:0000313" key="6">
    <source>
        <dbReference type="Proteomes" id="UP000800041"/>
    </source>
</evidence>
<feature type="region of interest" description="Disordered" evidence="3">
    <location>
        <begin position="16"/>
        <end position="210"/>
    </location>
</feature>
<dbReference type="GO" id="GO:0005634">
    <property type="term" value="C:nucleus"/>
    <property type="evidence" value="ECO:0007669"/>
    <property type="project" value="TreeGrafter"/>
</dbReference>
<dbReference type="EMBL" id="ML977163">
    <property type="protein sequence ID" value="KAF1985278.1"/>
    <property type="molecule type" value="Genomic_DNA"/>
</dbReference>
<dbReference type="Pfam" id="PF09598">
    <property type="entry name" value="Stm1_N"/>
    <property type="match status" value="1"/>
</dbReference>
<feature type="compositionally biased region" description="Basic and acidic residues" evidence="3">
    <location>
        <begin position="88"/>
        <end position="102"/>
    </location>
</feature>